<accession>A0AAV6LA98</accession>
<proteinExistence type="predicted"/>
<dbReference type="EMBL" id="JACTNZ010000002">
    <property type="protein sequence ID" value="KAG5562000.1"/>
    <property type="molecule type" value="Genomic_DNA"/>
</dbReference>
<dbReference type="Proteomes" id="UP000823749">
    <property type="component" value="Chromosome 2"/>
</dbReference>
<protein>
    <recommendedName>
        <fullName evidence="3">RRM domain-containing protein</fullName>
    </recommendedName>
</protein>
<dbReference type="AlphaFoldDB" id="A0AAV6LA98"/>
<keyword evidence="2" id="KW-1185">Reference proteome</keyword>
<reference evidence="1" key="1">
    <citation type="submission" date="2020-08" db="EMBL/GenBank/DDBJ databases">
        <title>Plant Genome Project.</title>
        <authorList>
            <person name="Zhang R.-G."/>
        </authorList>
    </citation>
    <scope>NUCLEOTIDE SEQUENCE</scope>
    <source>
        <strain evidence="1">WSP0</strain>
        <tissue evidence="1">Leaf</tissue>
    </source>
</reference>
<evidence type="ECO:0008006" key="3">
    <source>
        <dbReference type="Google" id="ProtNLM"/>
    </source>
</evidence>
<organism evidence="1 2">
    <name type="scientific">Rhododendron griersonianum</name>
    <dbReference type="NCBI Taxonomy" id="479676"/>
    <lineage>
        <taxon>Eukaryota</taxon>
        <taxon>Viridiplantae</taxon>
        <taxon>Streptophyta</taxon>
        <taxon>Embryophyta</taxon>
        <taxon>Tracheophyta</taxon>
        <taxon>Spermatophyta</taxon>
        <taxon>Magnoliopsida</taxon>
        <taxon>eudicotyledons</taxon>
        <taxon>Gunneridae</taxon>
        <taxon>Pentapetalae</taxon>
        <taxon>asterids</taxon>
        <taxon>Ericales</taxon>
        <taxon>Ericaceae</taxon>
        <taxon>Ericoideae</taxon>
        <taxon>Rhodoreae</taxon>
        <taxon>Rhododendron</taxon>
    </lineage>
</organism>
<dbReference type="InterPro" id="IPR035979">
    <property type="entry name" value="RBD_domain_sf"/>
</dbReference>
<dbReference type="SUPFAM" id="SSF54928">
    <property type="entry name" value="RNA-binding domain, RBD"/>
    <property type="match status" value="1"/>
</dbReference>
<dbReference type="GO" id="GO:0003676">
    <property type="term" value="F:nucleic acid binding"/>
    <property type="evidence" value="ECO:0007669"/>
    <property type="project" value="InterPro"/>
</dbReference>
<evidence type="ECO:0000313" key="2">
    <source>
        <dbReference type="Proteomes" id="UP000823749"/>
    </source>
</evidence>
<name>A0AAV6LA98_9ERIC</name>
<evidence type="ECO:0000313" key="1">
    <source>
        <dbReference type="EMBL" id="KAG5562000.1"/>
    </source>
</evidence>
<comment type="caution">
    <text evidence="1">The sequence shown here is derived from an EMBL/GenBank/DDBJ whole genome shotgun (WGS) entry which is preliminary data.</text>
</comment>
<sequence length="321" mass="35661">MRSFRLNQRFGFVRYGNKAEGLKAIKMWNTTQIQGHNMLVKLARFTNTMWVKQGQKPDIRRVYRVVKNNIGAGGSKGISVHQNTPRLEDQGTSAAAAGKETQVNGLHARSPQKPWLLSNSDIQRIRPVIRILKENEENAELKNDVAVVEEVVETNQGAVKDVGTEVRTLLVKVGMHYNNEATAGDLLSSSSGVEKSTMGSGKFPRAQLSNLADDQVSWVANFVSEKLTSTEASQEEYDEDEPLLDQTEDNHIGEEPILAPVKAAINEVNGKKKRKTIDDILGFTKVNSANNKGRKNKQKCEVYRSAVAALLEDLSIEIELY</sequence>
<gene>
    <name evidence="1" type="ORF">RHGRI_004890</name>
</gene>